<evidence type="ECO:0000259" key="1">
    <source>
        <dbReference type="Pfam" id="PF12680"/>
    </source>
</evidence>
<dbReference type="PANTHER" id="PTHR41252">
    <property type="entry name" value="BLR2505 PROTEIN"/>
    <property type="match status" value="1"/>
</dbReference>
<organism evidence="2">
    <name type="scientific">Variovorax paradoxus</name>
    <dbReference type="NCBI Taxonomy" id="34073"/>
    <lineage>
        <taxon>Bacteria</taxon>
        <taxon>Pseudomonadati</taxon>
        <taxon>Pseudomonadota</taxon>
        <taxon>Betaproteobacteria</taxon>
        <taxon>Burkholderiales</taxon>
        <taxon>Comamonadaceae</taxon>
        <taxon>Variovorax</taxon>
    </lineage>
</organism>
<dbReference type="EMBL" id="LR743508">
    <property type="protein sequence ID" value="CAA2110149.1"/>
    <property type="molecule type" value="Genomic_DNA"/>
</dbReference>
<feature type="domain" description="SnoaL-like" evidence="1">
    <location>
        <begin position="11"/>
        <end position="107"/>
    </location>
</feature>
<sequence>MSETHKAILQKANEAITRGDYEGFLAFCTEDTRWTFVGETVLDGKQAVREWMAATYKEPPRFEVHRLIADGDSLAAVGEITLKDETGKATRSAYCDVWRLRDGKLADLQAFVVDARREDESPAREG</sequence>
<protein>
    <recommendedName>
        <fullName evidence="1">SnoaL-like domain-containing protein</fullName>
    </recommendedName>
</protein>
<dbReference type="SUPFAM" id="SSF54427">
    <property type="entry name" value="NTF2-like"/>
    <property type="match status" value="1"/>
</dbReference>
<dbReference type="RefSeq" id="WP_339094471.1">
    <property type="nucleotide sequence ID" value="NZ_LR743508.1"/>
</dbReference>
<dbReference type="InterPro" id="IPR037401">
    <property type="entry name" value="SnoaL-like"/>
</dbReference>
<accession>A0A679J8V5</accession>
<dbReference type="Pfam" id="PF12680">
    <property type="entry name" value="SnoaL_2"/>
    <property type="match status" value="1"/>
</dbReference>
<reference evidence="2" key="1">
    <citation type="submission" date="2019-12" db="EMBL/GenBank/DDBJ databases">
        <authorList>
            <person name="Cremers G."/>
        </authorList>
    </citation>
    <scope>NUCLEOTIDE SEQUENCE</scope>
    <source>
        <strain evidence="2">Vvax</strain>
    </source>
</reference>
<dbReference type="Gene3D" id="3.10.450.50">
    <property type="match status" value="1"/>
</dbReference>
<dbReference type="InterPro" id="IPR032710">
    <property type="entry name" value="NTF2-like_dom_sf"/>
</dbReference>
<name>A0A679J8V5_VARPD</name>
<evidence type="ECO:0000313" key="2">
    <source>
        <dbReference type="EMBL" id="CAA2110149.1"/>
    </source>
</evidence>
<dbReference type="AlphaFoldDB" id="A0A679J8V5"/>
<proteinExistence type="predicted"/>
<gene>
    <name evidence="2" type="ORF">VVAX_06416</name>
</gene>
<dbReference type="PANTHER" id="PTHR41252:SF1">
    <property type="entry name" value="BLR2505 PROTEIN"/>
    <property type="match status" value="1"/>
</dbReference>